<evidence type="ECO:0000256" key="2">
    <source>
        <dbReference type="ARBA" id="ARBA00007886"/>
    </source>
</evidence>
<dbReference type="RefSeq" id="WP_042215660.1">
    <property type="nucleotide sequence ID" value="NZ_CP009285.1"/>
</dbReference>
<dbReference type="PROSITE" id="PS51257">
    <property type="entry name" value="PROKAR_LIPOPROTEIN"/>
    <property type="match status" value="1"/>
</dbReference>
<dbReference type="Proteomes" id="UP000029518">
    <property type="component" value="Chromosome"/>
</dbReference>
<dbReference type="KEGG" id="pbd:PBOR_23705"/>
<dbReference type="GO" id="GO:0016020">
    <property type="term" value="C:membrane"/>
    <property type="evidence" value="ECO:0007669"/>
    <property type="project" value="UniProtKB-SubCell"/>
</dbReference>
<evidence type="ECO:0000259" key="8">
    <source>
        <dbReference type="Pfam" id="PF05504"/>
    </source>
</evidence>
<evidence type="ECO:0000256" key="6">
    <source>
        <dbReference type="ARBA" id="ARBA00023139"/>
    </source>
</evidence>
<dbReference type="PANTHER" id="PTHR35789">
    <property type="entry name" value="SPORE GERMINATION PROTEIN B3"/>
    <property type="match status" value="1"/>
</dbReference>
<protein>
    <submittedName>
        <fullName evidence="10">Uncharacterized protein</fullName>
    </submittedName>
</protein>
<name>A0A089LFH5_PAEBO</name>
<dbReference type="InterPro" id="IPR038501">
    <property type="entry name" value="Spore_GerAC_C_sf"/>
</dbReference>
<sequence length="401" mass="44381">MNIRGVMRMVSIGVIVLMLTGCWNSRELNDLAIVSGIGIDLVPETNEFKVTFQLVNPSSTASSFSASTGQPSIVVVSSTDKTLFGALRRASKRVTRQLFFAHTQLVILGESLARSGINEVFDIFERSHELRLNSAVLVAYHSDAASVLKILTPIESLPSLGMVKKTQNTSRLWGENRTIDVFDIINGITGEGDLTINGVSVQGDTSEGMKKSNLEQTVSQAGTVMHGLGAFREGKLVYWMNDSEARGTEWLLNRIEETILNIDSEDKKDSVAVNIVYSRTKVKIDIQDGLPVFHVSISEEGIVNETDGYSDLSKREEIVKLEQELQKQTGNEVKQALQMAQQMESDIFNFGNELKRSDPKGWAQLDKNWGHIFAQGKLDLHVEAYIRSTGMSLKPYHSAPD</sequence>
<keyword evidence="4" id="KW-0732">Signal</keyword>
<dbReference type="EMBL" id="CP009285">
    <property type="protein sequence ID" value="AIQ59622.1"/>
    <property type="molecule type" value="Genomic_DNA"/>
</dbReference>
<comment type="similarity">
    <text evidence="2">Belongs to the GerABKC lipoprotein family.</text>
</comment>
<dbReference type="Gene3D" id="3.30.300.210">
    <property type="entry name" value="Nutrient germinant receptor protein C, domain 3"/>
    <property type="match status" value="1"/>
</dbReference>
<evidence type="ECO:0000313" key="10">
    <source>
        <dbReference type="EMBL" id="AIQ59622.1"/>
    </source>
</evidence>
<evidence type="ECO:0000313" key="11">
    <source>
        <dbReference type="Proteomes" id="UP000029518"/>
    </source>
</evidence>
<dbReference type="InterPro" id="IPR046953">
    <property type="entry name" value="Spore_GerAC-like_C"/>
</dbReference>
<dbReference type="Pfam" id="PF05504">
    <property type="entry name" value="Spore_GerAC"/>
    <property type="match status" value="1"/>
</dbReference>
<gene>
    <name evidence="10" type="ORF">PBOR_23705</name>
</gene>
<feature type="domain" description="Spore germination protein N-terminal" evidence="9">
    <location>
        <begin position="24"/>
        <end position="199"/>
    </location>
</feature>
<dbReference type="OrthoDB" id="9816067at2"/>
<reference evidence="10" key="1">
    <citation type="submission" date="2014-08" db="EMBL/GenBank/DDBJ databases">
        <title>Comparative genomics of the Paenibacillus odorifer group.</title>
        <authorList>
            <person name="den Bakker H.C."/>
            <person name="Tsai Y.-C.Y.-C."/>
            <person name="Martin N."/>
            <person name="Korlach J."/>
            <person name="Wiedmann M."/>
        </authorList>
    </citation>
    <scope>NUCLEOTIDE SEQUENCE [LARGE SCALE GENOMIC DNA]</scope>
    <source>
        <strain evidence="10">DSM 13188</strain>
    </source>
</reference>
<dbReference type="Pfam" id="PF25198">
    <property type="entry name" value="Spore_GerAC_N"/>
    <property type="match status" value="1"/>
</dbReference>
<proteinExistence type="inferred from homology"/>
<keyword evidence="5" id="KW-0472">Membrane</keyword>
<comment type="subcellular location">
    <subcellularLocation>
        <location evidence="1">Membrane</location>
        <topology evidence="1">Lipid-anchor</topology>
    </subcellularLocation>
</comment>
<dbReference type="NCBIfam" id="TIGR02887">
    <property type="entry name" value="spore_ger_x_C"/>
    <property type="match status" value="1"/>
</dbReference>
<organism evidence="10 11">
    <name type="scientific">Paenibacillus borealis</name>
    <dbReference type="NCBI Taxonomy" id="160799"/>
    <lineage>
        <taxon>Bacteria</taxon>
        <taxon>Bacillati</taxon>
        <taxon>Bacillota</taxon>
        <taxon>Bacilli</taxon>
        <taxon>Bacillales</taxon>
        <taxon>Paenibacillaceae</taxon>
        <taxon>Paenibacillus</taxon>
    </lineage>
</organism>
<evidence type="ECO:0000256" key="5">
    <source>
        <dbReference type="ARBA" id="ARBA00023136"/>
    </source>
</evidence>
<dbReference type="HOGENOM" id="CLU_051140_0_0_9"/>
<evidence type="ECO:0000256" key="4">
    <source>
        <dbReference type="ARBA" id="ARBA00022729"/>
    </source>
</evidence>
<evidence type="ECO:0000256" key="3">
    <source>
        <dbReference type="ARBA" id="ARBA00022544"/>
    </source>
</evidence>
<evidence type="ECO:0000256" key="7">
    <source>
        <dbReference type="ARBA" id="ARBA00023288"/>
    </source>
</evidence>
<evidence type="ECO:0000259" key="9">
    <source>
        <dbReference type="Pfam" id="PF25198"/>
    </source>
</evidence>
<evidence type="ECO:0000256" key="1">
    <source>
        <dbReference type="ARBA" id="ARBA00004635"/>
    </source>
</evidence>
<dbReference type="Gene3D" id="6.20.190.10">
    <property type="entry name" value="Nutrient germinant receptor protein C, domain 1"/>
    <property type="match status" value="1"/>
</dbReference>
<keyword evidence="7" id="KW-0449">Lipoprotein</keyword>
<accession>A0A089LFH5</accession>
<feature type="domain" description="Spore germination GerAC-like C-terminal" evidence="8">
    <location>
        <begin position="227"/>
        <end position="390"/>
    </location>
</feature>
<keyword evidence="11" id="KW-1185">Reference proteome</keyword>
<dbReference type="PANTHER" id="PTHR35789:SF1">
    <property type="entry name" value="SPORE GERMINATION PROTEIN B3"/>
    <property type="match status" value="1"/>
</dbReference>
<dbReference type="GO" id="GO:0009847">
    <property type="term" value="P:spore germination"/>
    <property type="evidence" value="ECO:0007669"/>
    <property type="project" value="InterPro"/>
</dbReference>
<keyword evidence="3" id="KW-0309">Germination</keyword>
<keyword evidence="6" id="KW-0564">Palmitate</keyword>
<dbReference type="InterPro" id="IPR057336">
    <property type="entry name" value="GerAC_N"/>
</dbReference>
<dbReference type="AlphaFoldDB" id="A0A089LFH5"/>
<dbReference type="InterPro" id="IPR008844">
    <property type="entry name" value="Spore_GerAC-like"/>
</dbReference>